<proteinExistence type="predicted"/>
<dbReference type="Proteomes" id="UP000095713">
    <property type="component" value="Unassembled WGS sequence"/>
</dbReference>
<evidence type="ECO:0000313" key="1">
    <source>
        <dbReference type="EMBL" id="OEK09422.1"/>
    </source>
</evidence>
<evidence type="ECO:0000313" key="2">
    <source>
        <dbReference type="Proteomes" id="UP000095713"/>
    </source>
</evidence>
<dbReference type="EMBL" id="MDJD01000007">
    <property type="protein sequence ID" value="OEK09422.1"/>
    <property type="molecule type" value="Genomic_DNA"/>
</dbReference>
<keyword evidence="2" id="KW-1185">Reference proteome</keyword>
<protein>
    <submittedName>
        <fullName evidence="1">Uncharacterized protein</fullName>
    </submittedName>
</protein>
<sequence>MNFLFCRLNIIHYSHKKWSFIRTNKTEIKGIIKEKTDTIFNIDVLIKVIKKYDTKGNWIEKMKTIKRAYSDVKKVITTRKIKYAS</sequence>
<organism evidence="1 2">
    <name type="scientific">Flavivirga aquatica</name>
    <dbReference type="NCBI Taxonomy" id="1849968"/>
    <lineage>
        <taxon>Bacteria</taxon>
        <taxon>Pseudomonadati</taxon>
        <taxon>Bacteroidota</taxon>
        <taxon>Flavobacteriia</taxon>
        <taxon>Flavobacteriales</taxon>
        <taxon>Flavobacteriaceae</taxon>
        <taxon>Flavivirga</taxon>
    </lineage>
</organism>
<accession>A0A1E5TDG8</accession>
<comment type="caution">
    <text evidence="1">The sequence shown here is derived from an EMBL/GenBank/DDBJ whole genome shotgun (WGS) entry which is preliminary data.</text>
</comment>
<dbReference type="AlphaFoldDB" id="A0A1E5TDG8"/>
<name>A0A1E5TDG8_9FLAO</name>
<dbReference type="STRING" id="1849968.A8C32_11940"/>
<reference evidence="1 2" key="1">
    <citation type="submission" date="2016-05" db="EMBL/GenBank/DDBJ databases">
        <title>Draft Genome Sequence of Algibacter sp. Strain SK-16 Isolated from the Surface Water of Aburatsubo Inlet.</title>
        <authorList>
            <person name="Wong S.-K."/>
            <person name="Yoshizawa S."/>
            <person name="Nakajima Y."/>
            <person name="Ogura Y."/>
            <person name="Tetsuya H."/>
            <person name="Hamasaki K."/>
        </authorList>
    </citation>
    <scope>NUCLEOTIDE SEQUENCE [LARGE SCALE GENOMIC DNA]</scope>
    <source>
        <strain evidence="1 2">SK-16</strain>
    </source>
</reference>
<gene>
    <name evidence="1" type="ORF">A8C32_11940</name>
</gene>